<dbReference type="AlphaFoldDB" id="A0A023D7E9"/>
<evidence type="ECO:0000313" key="1">
    <source>
        <dbReference type="EMBL" id="GAJ30088.1"/>
    </source>
</evidence>
<dbReference type="RefSeq" id="WP_042060668.1">
    <property type="nucleotide sequence ID" value="NZ_BAND01000101.1"/>
</dbReference>
<proteinExistence type="predicted"/>
<protein>
    <recommendedName>
        <fullName evidence="3">DUF1795 domain-containing protein</fullName>
    </recommendedName>
</protein>
<accession>A0A023D7E9</accession>
<dbReference type="EMBL" id="BAND01000101">
    <property type="protein sequence ID" value="GAJ30088.1"/>
    <property type="molecule type" value="Genomic_DNA"/>
</dbReference>
<organism evidence="1 2">
    <name type="scientific">Acidomonas methanolica NBRC 104435</name>
    <dbReference type="NCBI Taxonomy" id="1231351"/>
    <lineage>
        <taxon>Bacteria</taxon>
        <taxon>Pseudomonadati</taxon>
        <taxon>Pseudomonadota</taxon>
        <taxon>Alphaproteobacteria</taxon>
        <taxon>Acetobacterales</taxon>
        <taxon>Acetobacteraceae</taxon>
        <taxon>Acidomonas</taxon>
    </lineage>
</organism>
<dbReference type="InterPro" id="IPR016123">
    <property type="entry name" value="Mog1/PsbP_a/b/a-sand"/>
</dbReference>
<sequence>MAVPPAFGVTSPAGWKSRVLEIHSAPQPTPPSGIAPNVVLTRETLPGGAPDQRPDQLMAYVRSQIRAMTPHLRDPLFDPPEKLILRDVPVIRVNVTWMSGALRVRQWIVFYPLGNDHVLVATATAADAEFRDHARSFAALLGSVTLSA</sequence>
<dbReference type="InterPro" id="IPR014894">
    <property type="entry name" value="DcrB/EagT6"/>
</dbReference>
<keyword evidence="2" id="KW-1185">Reference proteome</keyword>
<dbReference type="SUPFAM" id="SSF55724">
    <property type="entry name" value="Mog1p/PsbP-like"/>
    <property type="match status" value="1"/>
</dbReference>
<gene>
    <name evidence="1" type="ORF">Amme_102_023</name>
</gene>
<evidence type="ECO:0000313" key="2">
    <source>
        <dbReference type="Proteomes" id="UP000019760"/>
    </source>
</evidence>
<reference evidence="2" key="1">
    <citation type="journal article" date="2014" name="FEMS Microbiol. Lett.">
        <title>Draft Genomic DNA Sequence of the Facultatively Methylotrophic Bacterium Acidomonas methanolica type strain MB58.</title>
        <authorList>
            <person name="Higashiura N."/>
            <person name="Hadano H."/>
            <person name="Hirakawa H."/>
            <person name="Matsutani M."/>
            <person name="Takabe S."/>
            <person name="Matsushita K."/>
            <person name="Azuma Y."/>
        </authorList>
    </citation>
    <scope>NUCLEOTIDE SEQUENCE [LARGE SCALE GENOMIC DNA]</scope>
    <source>
        <strain evidence="2">MB58</strain>
    </source>
</reference>
<comment type="caution">
    <text evidence="1">The sequence shown here is derived from an EMBL/GenBank/DDBJ whole genome shotgun (WGS) entry which is preliminary data.</text>
</comment>
<evidence type="ECO:0008006" key="3">
    <source>
        <dbReference type="Google" id="ProtNLM"/>
    </source>
</evidence>
<dbReference type="Proteomes" id="UP000019760">
    <property type="component" value="Unassembled WGS sequence"/>
</dbReference>
<reference evidence="1 2" key="2">
    <citation type="journal article" date="2014" name="FEMS Microbiol. Lett.">
        <title>Draft genomic DNA sequence of the facultatively methylotrophic bacterium Acidomonas methanolica type strain MB58.</title>
        <authorList>
            <person name="Higashiura N."/>
            <person name="Hadano H."/>
            <person name="Hirakawa H."/>
            <person name="Matsutani M."/>
            <person name="Takabe S."/>
            <person name="Matsushita K."/>
            <person name="Azuma Y."/>
        </authorList>
    </citation>
    <scope>NUCLEOTIDE SEQUENCE [LARGE SCALE GENOMIC DNA]</scope>
    <source>
        <strain evidence="1 2">MB58</strain>
    </source>
</reference>
<name>A0A023D7E9_ACIMT</name>
<dbReference type="Pfam" id="PF08786">
    <property type="entry name" value="DcrB"/>
    <property type="match status" value="1"/>
</dbReference>
<dbReference type="Gene3D" id="3.40.1000.10">
    <property type="entry name" value="Mog1/PsbP, alpha/beta/alpha sandwich"/>
    <property type="match status" value="1"/>
</dbReference>